<keyword evidence="4 13" id="KW-0812">Transmembrane</keyword>
<dbReference type="Pfam" id="PF00430">
    <property type="entry name" value="ATP-synt_B"/>
    <property type="match status" value="1"/>
</dbReference>
<comment type="subunit">
    <text evidence="13">F-type ATPases have 2 components, F(1) - the catalytic core - and F(0) - the membrane proton channel. F(1) has five subunits: alpha(3), beta(3), gamma(1), delta(1), epsilon(1). F(0) has three main subunits: a(1), b(2) and c(10-14). The alpha and beta chains form an alternating ring which encloses part of the gamma chain. F(1) is attached to F(0) by a central stalk formed by the gamma and epsilon chains, while a peripheral stalk is formed by the delta and b chains.</text>
</comment>
<evidence type="ECO:0000256" key="8">
    <source>
        <dbReference type="ARBA" id="ARBA00023136"/>
    </source>
</evidence>
<organism evidence="16">
    <name type="scientific">Thermodesulforhabdus norvegica</name>
    <dbReference type="NCBI Taxonomy" id="39841"/>
    <lineage>
        <taxon>Bacteria</taxon>
        <taxon>Pseudomonadati</taxon>
        <taxon>Thermodesulfobacteriota</taxon>
        <taxon>Syntrophobacteria</taxon>
        <taxon>Syntrophobacterales</taxon>
        <taxon>Thermodesulforhabdaceae</taxon>
        <taxon>Thermodesulforhabdus</taxon>
    </lineage>
</organism>
<evidence type="ECO:0000256" key="5">
    <source>
        <dbReference type="ARBA" id="ARBA00022781"/>
    </source>
</evidence>
<reference evidence="16" key="1">
    <citation type="journal article" date="2020" name="mSystems">
        <title>Genome- and Community-Level Interaction Insights into Carbon Utilization and Element Cycling Functions of Hydrothermarchaeota in Hydrothermal Sediment.</title>
        <authorList>
            <person name="Zhou Z."/>
            <person name="Liu Y."/>
            <person name="Xu W."/>
            <person name="Pan J."/>
            <person name="Luo Z.H."/>
            <person name="Li M."/>
        </authorList>
    </citation>
    <scope>NUCLEOTIDE SEQUENCE [LARGE SCALE GENOMIC DNA]</scope>
    <source>
        <strain evidence="16">HyVt-19</strain>
    </source>
</reference>
<accession>A0A7C1AX79</accession>
<dbReference type="InterPro" id="IPR050059">
    <property type="entry name" value="ATP_synthase_B_chain"/>
</dbReference>
<evidence type="ECO:0000256" key="6">
    <source>
        <dbReference type="ARBA" id="ARBA00022989"/>
    </source>
</evidence>
<evidence type="ECO:0000256" key="3">
    <source>
        <dbReference type="ARBA" id="ARBA00022547"/>
    </source>
</evidence>
<dbReference type="GO" id="GO:0012505">
    <property type="term" value="C:endomembrane system"/>
    <property type="evidence" value="ECO:0007669"/>
    <property type="project" value="UniProtKB-SubCell"/>
</dbReference>
<dbReference type="HAMAP" id="MF_01398">
    <property type="entry name" value="ATP_synth_b_bprime"/>
    <property type="match status" value="1"/>
</dbReference>
<dbReference type="AlphaFoldDB" id="A0A7C1AX79"/>
<dbReference type="InterPro" id="IPR002146">
    <property type="entry name" value="ATP_synth_b/b'su_bac/chlpt"/>
</dbReference>
<dbReference type="GO" id="GO:0005886">
    <property type="term" value="C:plasma membrane"/>
    <property type="evidence" value="ECO:0007669"/>
    <property type="project" value="UniProtKB-SubCell"/>
</dbReference>
<comment type="function">
    <text evidence="10 13">F(1)F(0) ATP synthase produces ATP from ADP in the presence of a proton or sodium gradient. F-type ATPases consist of two structural domains, F(1) containing the extramembraneous catalytic core and F(0) containing the membrane proton channel, linked together by a central stalk and a peripheral stalk. During catalysis, ATP synthesis in the catalytic domain of F(1) is coupled via a rotary mechanism of the central stalk subunits to proton translocation.</text>
</comment>
<evidence type="ECO:0000313" key="16">
    <source>
        <dbReference type="EMBL" id="HDL90677.1"/>
    </source>
</evidence>
<evidence type="ECO:0000256" key="12">
    <source>
        <dbReference type="ARBA" id="ARBA00037847"/>
    </source>
</evidence>
<evidence type="ECO:0000256" key="2">
    <source>
        <dbReference type="ARBA" id="ARBA00022448"/>
    </source>
</evidence>
<evidence type="ECO:0000256" key="9">
    <source>
        <dbReference type="ARBA" id="ARBA00023310"/>
    </source>
</evidence>
<protein>
    <recommendedName>
        <fullName evidence="13">ATP synthase subunit b</fullName>
    </recommendedName>
    <alternativeName>
        <fullName evidence="13">ATP synthase F(0) sector subunit b</fullName>
    </alternativeName>
    <alternativeName>
        <fullName evidence="13">ATPase subunit I</fullName>
    </alternativeName>
    <alternativeName>
        <fullName evidence="13">F-type ATPase subunit b</fullName>
        <shortName evidence="13">F-ATPase subunit b</shortName>
    </alternativeName>
</protein>
<keyword evidence="13" id="KW-1003">Cell membrane</keyword>
<keyword evidence="15" id="KW-0175">Coiled coil</keyword>
<keyword evidence="8 13" id="KW-0472">Membrane</keyword>
<evidence type="ECO:0000256" key="10">
    <source>
        <dbReference type="ARBA" id="ARBA00025198"/>
    </source>
</evidence>
<dbReference type="GO" id="GO:0046933">
    <property type="term" value="F:proton-transporting ATP synthase activity, rotational mechanism"/>
    <property type="evidence" value="ECO:0007669"/>
    <property type="project" value="UniProtKB-UniRule"/>
</dbReference>
<sequence length="141" mass="17011">MISLNATICVQVLLFLVLLFILNKKMIQPLYKVILERQNYVNDKLREFENLEKKLRDLESEYERRLQEARTEAQTARNRLKEEGIEYFRQTMADVQKMVSEMRQKVRADMEEELNRARQNLHEVAESLSYDFVERILGRRL</sequence>
<feature type="coiled-coil region" evidence="15">
    <location>
        <begin position="41"/>
        <end position="127"/>
    </location>
</feature>
<keyword evidence="6 13" id="KW-1133">Transmembrane helix</keyword>
<evidence type="ECO:0000256" key="11">
    <source>
        <dbReference type="ARBA" id="ARBA00025614"/>
    </source>
</evidence>
<evidence type="ECO:0000256" key="15">
    <source>
        <dbReference type="SAM" id="Coils"/>
    </source>
</evidence>
<name>A0A7C1AX79_9BACT</name>
<proteinExistence type="inferred from homology"/>
<comment type="caution">
    <text evidence="16">The sequence shown here is derived from an EMBL/GenBank/DDBJ whole genome shotgun (WGS) entry which is preliminary data.</text>
</comment>
<keyword evidence="3 13" id="KW-0138">CF(0)</keyword>
<dbReference type="GO" id="GO:0045259">
    <property type="term" value="C:proton-transporting ATP synthase complex"/>
    <property type="evidence" value="ECO:0007669"/>
    <property type="project" value="UniProtKB-KW"/>
</dbReference>
<comment type="subcellular location">
    <subcellularLocation>
        <location evidence="13">Cell membrane</location>
        <topology evidence="13">Single-pass membrane protein</topology>
    </subcellularLocation>
    <subcellularLocation>
        <location evidence="12">Endomembrane system</location>
        <topology evidence="12">Single-pass membrane protein</topology>
    </subcellularLocation>
</comment>
<dbReference type="EMBL" id="DQZW01000342">
    <property type="protein sequence ID" value="HDL90677.1"/>
    <property type="molecule type" value="Genomic_DNA"/>
</dbReference>
<evidence type="ECO:0000256" key="1">
    <source>
        <dbReference type="ARBA" id="ARBA00005513"/>
    </source>
</evidence>
<comment type="function">
    <text evidence="11">Component of the F(0) channel, it forms part of the peripheral stalk, linking F(1) to F(0). The b'-subunit is a diverged and duplicated form of b found in plants and photosynthetic bacteria.</text>
</comment>
<dbReference type="GO" id="GO:0046961">
    <property type="term" value="F:proton-transporting ATPase activity, rotational mechanism"/>
    <property type="evidence" value="ECO:0007669"/>
    <property type="project" value="TreeGrafter"/>
</dbReference>
<dbReference type="Proteomes" id="UP000886355">
    <property type="component" value="Unassembled WGS sequence"/>
</dbReference>
<evidence type="ECO:0000256" key="4">
    <source>
        <dbReference type="ARBA" id="ARBA00022692"/>
    </source>
</evidence>
<feature type="transmembrane region" description="Helical" evidence="13">
    <location>
        <begin position="6"/>
        <end position="22"/>
    </location>
</feature>
<keyword evidence="5 13" id="KW-0375">Hydrogen ion transport</keyword>
<dbReference type="PANTHER" id="PTHR33445:SF2">
    <property type="entry name" value="ATP SYNTHASE SUBUNIT B', CHLOROPLASTIC"/>
    <property type="match status" value="1"/>
</dbReference>
<keyword evidence="7 13" id="KW-0406">Ion transport</keyword>
<keyword evidence="2 13" id="KW-0813">Transport</keyword>
<evidence type="ECO:0000256" key="7">
    <source>
        <dbReference type="ARBA" id="ARBA00023065"/>
    </source>
</evidence>
<dbReference type="PANTHER" id="PTHR33445">
    <property type="entry name" value="ATP SYNTHASE SUBUNIT B', CHLOROPLASTIC"/>
    <property type="match status" value="1"/>
</dbReference>
<gene>
    <name evidence="13" type="primary">atpF</name>
    <name evidence="16" type="ORF">ENG14_07215</name>
</gene>
<comment type="similarity">
    <text evidence="1 13 14">Belongs to the ATPase B chain family.</text>
</comment>
<dbReference type="CDD" id="cd06503">
    <property type="entry name" value="ATP-synt_Fo_b"/>
    <property type="match status" value="1"/>
</dbReference>
<evidence type="ECO:0000256" key="13">
    <source>
        <dbReference type="HAMAP-Rule" id="MF_01398"/>
    </source>
</evidence>
<keyword evidence="9 13" id="KW-0066">ATP synthesis</keyword>
<evidence type="ECO:0000256" key="14">
    <source>
        <dbReference type="RuleBase" id="RU003848"/>
    </source>
</evidence>